<dbReference type="Proteomes" id="UP000822688">
    <property type="component" value="Chromosome 8"/>
</dbReference>
<evidence type="ECO:0000256" key="2">
    <source>
        <dbReference type="SAM" id="MobiDB-lite"/>
    </source>
</evidence>
<dbReference type="AlphaFoldDB" id="A0A8T0GXM2"/>
<dbReference type="InterPro" id="IPR019616">
    <property type="entry name" value="Ycf54"/>
</dbReference>
<dbReference type="PANTHER" id="PTHR35319:SF2">
    <property type="entry name" value="YCF54"/>
    <property type="match status" value="1"/>
</dbReference>
<name>A0A8T0GXM2_CERPU</name>
<comment type="similarity">
    <text evidence="1">Belongs to the ycf54 family.</text>
</comment>
<dbReference type="EMBL" id="CM026429">
    <property type="protein sequence ID" value="KAG0564521.1"/>
    <property type="molecule type" value="Genomic_DNA"/>
</dbReference>
<sequence length="208" mass="21964">MEMAMAAAATIPVVHAGPSASSRLQCGVRLQRIGFPGGGSSGGHLRGEGRSAESCRSRPMRGACRALKPNLDEIATPPPAFVADQPQVFYFAVANAQSLMLEGAPLESVLQDGIERAERAKRSRDVWLIMEPAFLNQHPGLKALNAQLSKPTAAILSTNADWMLSFVKKSLPQAVIGKFLSPSTAVPDPLKSNLNANSDVVGGGGVWH</sequence>
<evidence type="ECO:0000313" key="3">
    <source>
        <dbReference type="EMBL" id="KAG0564521.1"/>
    </source>
</evidence>
<feature type="compositionally biased region" description="Basic and acidic residues" evidence="2">
    <location>
        <begin position="45"/>
        <end position="56"/>
    </location>
</feature>
<dbReference type="PANTHER" id="PTHR35319">
    <property type="match status" value="1"/>
</dbReference>
<keyword evidence="4" id="KW-1185">Reference proteome</keyword>
<accession>A0A8T0GXM2</accession>
<comment type="caution">
    <text evidence="3">The sequence shown here is derived from an EMBL/GenBank/DDBJ whole genome shotgun (WGS) entry which is preliminary data.</text>
</comment>
<organism evidence="3 4">
    <name type="scientific">Ceratodon purpureus</name>
    <name type="common">Fire moss</name>
    <name type="synonym">Dicranum purpureum</name>
    <dbReference type="NCBI Taxonomy" id="3225"/>
    <lineage>
        <taxon>Eukaryota</taxon>
        <taxon>Viridiplantae</taxon>
        <taxon>Streptophyta</taxon>
        <taxon>Embryophyta</taxon>
        <taxon>Bryophyta</taxon>
        <taxon>Bryophytina</taxon>
        <taxon>Bryopsida</taxon>
        <taxon>Dicranidae</taxon>
        <taxon>Pseudoditrichales</taxon>
        <taxon>Ditrichaceae</taxon>
        <taxon>Ceratodon</taxon>
    </lineage>
</organism>
<gene>
    <name evidence="3" type="ORF">KC19_8G117300</name>
</gene>
<proteinExistence type="inferred from homology"/>
<reference evidence="3" key="1">
    <citation type="submission" date="2020-06" db="EMBL/GenBank/DDBJ databases">
        <title>WGS assembly of Ceratodon purpureus strain R40.</title>
        <authorList>
            <person name="Carey S.B."/>
            <person name="Jenkins J."/>
            <person name="Shu S."/>
            <person name="Lovell J.T."/>
            <person name="Sreedasyam A."/>
            <person name="Maumus F."/>
            <person name="Tiley G.P."/>
            <person name="Fernandez-Pozo N."/>
            <person name="Barry K."/>
            <person name="Chen C."/>
            <person name="Wang M."/>
            <person name="Lipzen A."/>
            <person name="Daum C."/>
            <person name="Saski C.A."/>
            <person name="Payton A.C."/>
            <person name="Mcbreen J.C."/>
            <person name="Conrad R.E."/>
            <person name="Kollar L.M."/>
            <person name="Olsson S."/>
            <person name="Huttunen S."/>
            <person name="Landis J.B."/>
            <person name="Wickett N.J."/>
            <person name="Johnson M.G."/>
            <person name="Rensing S.A."/>
            <person name="Grimwood J."/>
            <person name="Schmutz J."/>
            <person name="Mcdaniel S.F."/>
        </authorList>
    </citation>
    <scope>NUCLEOTIDE SEQUENCE</scope>
    <source>
        <strain evidence="3">R40</strain>
    </source>
</reference>
<feature type="region of interest" description="Disordered" evidence="2">
    <location>
        <begin position="37"/>
        <end position="57"/>
    </location>
</feature>
<dbReference type="Gene3D" id="3.30.70.1860">
    <property type="entry name" value="Uncharacterised protein family Ycf54"/>
    <property type="match status" value="1"/>
</dbReference>
<dbReference type="InterPro" id="IPR038409">
    <property type="entry name" value="Ycf54-like_sf"/>
</dbReference>
<evidence type="ECO:0000313" key="4">
    <source>
        <dbReference type="Proteomes" id="UP000822688"/>
    </source>
</evidence>
<protein>
    <submittedName>
        <fullName evidence="3">Uncharacterized protein</fullName>
    </submittedName>
</protein>
<dbReference type="Pfam" id="PF10674">
    <property type="entry name" value="Ycf54"/>
    <property type="match status" value="1"/>
</dbReference>
<evidence type="ECO:0000256" key="1">
    <source>
        <dbReference type="ARBA" id="ARBA00043978"/>
    </source>
</evidence>